<evidence type="ECO:0000313" key="1">
    <source>
        <dbReference type="Ensembl" id="ENSBJAP00000001445.1"/>
    </source>
</evidence>
<name>A0A8B9ZAC7_9AVES</name>
<dbReference type="AlphaFoldDB" id="A0A8B9ZAC7"/>
<protein>
    <submittedName>
        <fullName evidence="1">Uncharacterized protein</fullName>
    </submittedName>
</protein>
<keyword evidence="2" id="KW-1185">Reference proteome</keyword>
<evidence type="ECO:0000313" key="2">
    <source>
        <dbReference type="Proteomes" id="UP000694555"/>
    </source>
</evidence>
<proteinExistence type="predicted"/>
<sequence length="152" mass="16104">IPALSWLHSSSIPAPISSLSWPPACPLCRLVQPCCPSSNIHTCWCHFLQPNLCQAETCPSPPVPSGDRPPPHRAVSRLGPSTLNPGCVWAEVTPLLARVRTVVTPVPQRCPGRQRTPAGCAPLHACLSAAWQAVCPWSAPVAGSWGNAWLGA</sequence>
<accession>A0A8B9ZAC7</accession>
<reference evidence="1" key="2">
    <citation type="submission" date="2025-09" db="UniProtKB">
        <authorList>
            <consortium name="Ensembl"/>
        </authorList>
    </citation>
    <scope>IDENTIFICATION</scope>
</reference>
<dbReference type="Ensembl" id="ENSBJAT00000001477.1">
    <property type="protein sequence ID" value="ENSBJAP00000001445.1"/>
    <property type="gene ID" value="ENSBJAG00000001083.1"/>
</dbReference>
<dbReference type="Proteomes" id="UP000694555">
    <property type="component" value="Unplaced"/>
</dbReference>
<reference evidence="1" key="1">
    <citation type="submission" date="2025-08" db="UniProtKB">
        <authorList>
            <consortium name="Ensembl"/>
        </authorList>
    </citation>
    <scope>IDENTIFICATION</scope>
</reference>
<organism evidence="1 2">
    <name type="scientific">Buteo japonicus</name>
    <dbReference type="NCBI Taxonomy" id="224669"/>
    <lineage>
        <taxon>Eukaryota</taxon>
        <taxon>Metazoa</taxon>
        <taxon>Chordata</taxon>
        <taxon>Craniata</taxon>
        <taxon>Vertebrata</taxon>
        <taxon>Euteleostomi</taxon>
        <taxon>Archelosauria</taxon>
        <taxon>Archosauria</taxon>
        <taxon>Dinosauria</taxon>
        <taxon>Saurischia</taxon>
        <taxon>Theropoda</taxon>
        <taxon>Coelurosauria</taxon>
        <taxon>Aves</taxon>
        <taxon>Neognathae</taxon>
        <taxon>Neoaves</taxon>
        <taxon>Telluraves</taxon>
        <taxon>Accipitrimorphae</taxon>
        <taxon>Accipitriformes</taxon>
        <taxon>Accipitridae</taxon>
        <taxon>Accipitrinae</taxon>
        <taxon>Buteo</taxon>
    </lineage>
</organism>